<feature type="domain" description="GFO/IDH/MocA-like oxidoreductase" evidence="4">
    <location>
        <begin position="133"/>
        <end position="247"/>
    </location>
</feature>
<dbReference type="GO" id="GO:0016491">
    <property type="term" value="F:oxidoreductase activity"/>
    <property type="evidence" value="ECO:0007669"/>
    <property type="project" value="UniProtKB-KW"/>
</dbReference>
<dbReference type="SUPFAM" id="SSF51735">
    <property type="entry name" value="NAD(P)-binding Rossmann-fold domains"/>
    <property type="match status" value="1"/>
</dbReference>
<dbReference type="Proteomes" id="UP000635245">
    <property type="component" value="Unassembled WGS sequence"/>
</dbReference>
<dbReference type="EMBL" id="JAENJH010000004">
    <property type="protein sequence ID" value="MBK1786595.1"/>
    <property type="molecule type" value="Genomic_DNA"/>
</dbReference>
<dbReference type="Pfam" id="PF01408">
    <property type="entry name" value="GFO_IDH_MocA"/>
    <property type="match status" value="1"/>
</dbReference>
<keyword evidence="2" id="KW-0560">Oxidoreductase</keyword>
<protein>
    <submittedName>
        <fullName evidence="5">Gfo/Idh/MocA family oxidoreductase</fullName>
    </submittedName>
</protein>
<accession>A0A934V6V0</accession>
<dbReference type="InterPro" id="IPR050984">
    <property type="entry name" value="Gfo/Idh/MocA_domain"/>
</dbReference>
<dbReference type="InterPro" id="IPR036291">
    <property type="entry name" value="NAD(P)-bd_dom_sf"/>
</dbReference>
<dbReference type="InterPro" id="IPR055170">
    <property type="entry name" value="GFO_IDH_MocA-like_dom"/>
</dbReference>
<dbReference type="RefSeq" id="WP_200320175.1">
    <property type="nucleotide sequence ID" value="NZ_JAENJH010000004.1"/>
</dbReference>
<dbReference type="AlphaFoldDB" id="A0A934V6V0"/>
<evidence type="ECO:0000256" key="2">
    <source>
        <dbReference type="ARBA" id="ARBA00023002"/>
    </source>
</evidence>
<comment type="caution">
    <text evidence="5">The sequence shown here is derived from an EMBL/GenBank/DDBJ whole genome shotgun (WGS) entry which is preliminary data.</text>
</comment>
<dbReference type="PANTHER" id="PTHR22604">
    <property type="entry name" value="OXIDOREDUCTASES"/>
    <property type="match status" value="1"/>
</dbReference>
<dbReference type="GO" id="GO:0000166">
    <property type="term" value="F:nucleotide binding"/>
    <property type="evidence" value="ECO:0007669"/>
    <property type="project" value="InterPro"/>
</dbReference>
<comment type="similarity">
    <text evidence="1">Belongs to the Gfo/Idh/MocA family.</text>
</comment>
<proteinExistence type="inferred from homology"/>
<keyword evidence="6" id="KW-1185">Reference proteome</keyword>
<dbReference type="SUPFAM" id="SSF55347">
    <property type="entry name" value="Glyceraldehyde-3-phosphate dehydrogenase-like, C-terminal domain"/>
    <property type="match status" value="1"/>
</dbReference>
<dbReference type="InterPro" id="IPR000683">
    <property type="entry name" value="Gfo/Idh/MocA-like_OxRdtase_N"/>
</dbReference>
<organism evidence="5 6">
    <name type="scientific">Prauserella cavernicola</name>
    <dbReference type="NCBI Taxonomy" id="2800127"/>
    <lineage>
        <taxon>Bacteria</taxon>
        <taxon>Bacillati</taxon>
        <taxon>Actinomycetota</taxon>
        <taxon>Actinomycetes</taxon>
        <taxon>Pseudonocardiales</taxon>
        <taxon>Pseudonocardiaceae</taxon>
        <taxon>Prauserella</taxon>
    </lineage>
</organism>
<reference evidence="5" key="1">
    <citation type="submission" date="2020-12" db="EMBL/GenBank/DDBJ databases">
        <title>Prauserella sp. ASG 168, a novel actinomycete isolated from cave rock.</title>
        <authorList>
            <person name="Suriyachadkun C."/>
        </authorList>
    </citation>
    <scope>NUCLEOTIDE SEQUENCE</scope>
    <source>
        <strain evidence="5">ASG 168</strain>
    </source>
</reference>
<dbReference type="Pfam" id="PF22725">
    <property type="entry name" value="GFO_IDH_MocA_C3"/>
    <property type="match status" value="1"/>
</dbReference>
<evidence type="ECO:0000313" key="5">
    <source>
        <dbReference type="EMBL" id="MBK1786595.1"/>
    </source>
</evidence>
<dbReference type="Gene3D" id="3.30.360.10">
    <property type="entry name" value="Dihydrodipicolinate Reductase, domain 2"/>
    <property type="match status" value="1"/>
</dbReference>
<gene>
    <name evidence="5" type="ORF">JHE00_19885</name>
</gene>
<feature type="domain" description="Gfo/Idh/MocA-like oxidoreductase N-terminal" evidence="3">
    <location>
        <begin position="8"/>
        <end position="122"/>
    </location>
</feature>
<dbReference type="Gene3D" id="3.40.50.720">
    <property type="entry name" value="NAD(P)-binding Rossmann-like Domain"/>
    <property type="match status" value="1"/>
</dbReference>
<name>A0A934V6V0_9PSEU</name>
<evidence type="ECO:0000313" key="6">
    <source>
        <dbReference type="Proteomes" id="UP000635245"/>
    </source>
</evidence>
<sequence length="335" mass="36768">MSRRMSLATLGCSAIADNRALPAVGLVPDIALAAVASRSPEKAARFAEKYGTKAMTYDEVLEDPTIEAVYLSLPTGLHHEWTARALRAGKHVLCEKPLTTCIDQARELTGLAVERGLVLRENFTFLHHPQHTSVRSLLADGRFGAVRTFTASFGIPPLPASDIRYNAELGGGALLDLGVYPIRAAQFLLGDNLTVVGAVLRTDEATGLDLAGHVLLVSDNDVFADLEFGFQHAYRSRYAMWGSAATLTLDRAFTPPPQRQPLLRIDEQDHAEEIVLPAAHQFRSSFASFAEAVLQGWRQSEEQPWLRGAEETARLIDRIRREAVQVPVRGQVPVR</sequence>
<evidence type="ECO:0000259" key="3">
    <source>
        <dbReference type="Pfam" id="PF01408"/>
    </source>
</evidence>
<evidence type="ECO:0000259" key="4">
    <source>
        <dbReference type="Pfam" id="PF22725"/>
    </source>
</evidence>
<evidence type="ECO:0000256" key="1">
    <source>
        <dbReference type="ARBA" id="ARBA00010928"/>
    </source>
</evidence>
<dbReference type="PANTHER" id="PTHR22604:SF105">
    <property type="entry name" value="TRANS-1,2-DIHYDROBENZENE-1,2-DIOL DEHYDROGENASE"/>
    <property type="match status" value="1"/>
</dbReference>